<reference evidence="2" key="1">
    <citation type="submission" date="2014-05" db="EMBL/GenBank/DDBJ databases">
        <authorList>
            <person name="Chronopoulou M."/>
        </authorList>
    </citation>
    <scope>NUCLEOTIDE SEQUENCE</scope>
    <source>
        <tissue evidence="2">Whole organism</tissue>
    </source>
</reference>
<sequence length="21" mass="2659">MTLNPTTQQKEDFRRRQFNTF</sequence>
<evidence type="ECO:0000313" key="2">
    <source>
        <dbReference type="EMBL" id="CDW25330.1"/>
    </source>
</evidence>
<dbReference type="AlphaFoldDB" id="A0A0K2THI8"/>
<proteinExistence type="predicted"/>
<name>A0A0K2THI8_LEPSM</name>
<feature type="region of interest" description="Disordered" evidence="1">
    <location>
        <begin position="1"/>
        <end position="21"/>
    </location>
</feature>
<accession>A0A0K2THI8</accession>
<organism evidence="2">
    <name type="scientific">Lepeophtheirus salmonis</name>
    <name type="common">Salmon louse</name>
    <name type="synonym">Caligus salmonis</name>
    <dbReference type="NCBI Taxonomy" id="72036"/>
    <lineage>
        <taxon>Eukaryota</taxon>
        <taxon>Metazoa</taxon>
        <taxon>Ecdysozoa</taxon>
        <taxon>Arthropoda</taxon>
        <taxon>Crustacea</taxon>
        <taxon>Multicrustacea</taxon>
        <taxon>Hexanauplia</taxon>
        <taxon>Copepoda</taxon>
        <taxon>Siphonostomatoida</taxon>
        <taxon>Caligidae</taxon>
        <taxon>Lepeophtheirus</taxon>
    </lineage>
</organism>
<dbReference type="EMBL" id="HACA01007969">
    <property type="protein sequence ID" value="CDW25330.1"/>
    <property type="molecule type" value="Transcribed_RNA"/>
</dbReference>
<evidence type="ECO:0000256" key="1">
    <source>
        <dbReference type="SAM" id="MobiDB-lite"/>
    </source>
</evidence>
<protein>
    <submittedName>
        <fullName evidence="2">Uncharacterized protein</fullName>
    </submittedName>
</protein>